<keyword evidence="3" id="KW-1185">Reference proteome</keyword>
<proteinExistence type="predicted"/>
<dbReference type="Proteomes" id="UP000800200">
    <property type="component" value="Unassembled WGS sequence"/>
</dbReference>
<dbReference type="EMBL" id="ML994648">
    <property type="protein sequence ID" value="KAF2182363.1"/>
    <property type="molecule type" value="Genomic_DNA"/>
</dbReference>
<reference evidence="2" key="1">
    <citation type="journal article" date="2020" name="Stud. Mycol.">
        <title>101 Dothideomycetes genomes: a test case for predicting lifestyles and emergence of pathogens.</title>
        <authorList>
            <person name="Haridas S."/>
            <person name="Albert R."/>
            <person name="Binder M."/>
            <person name="Bloem J."/>
            <person name="Labutti K."/>
            <person name="Salamov A."/>
            <person name="Andreopoulos B."/>
            <person name="Baker S."/>
            <person name="Barry K."/>
            <person name="Bills G."/>
            <person name="Bluhm B."/>
            <person name="Cannon C."/>
            <person name="Castanera R."/>
            <person name="Culley D."/>
            <person name="Daum C."/>
            <person name="Ezra D."/>
            <person name="Gonzalez J."/>
            <person name="Henrissat B."/>
            <person name="Kuo A."/>
            <person name="Liang C."/>
            <person name="Lipzen A."/>
            <person name="Lutzoni F."/>
            <person name="Magnuson J."/>
            <person name="Mondo S."/>
            <person name="Nolan M."/>
            <person name="Ohm R."/>
            <person name="Pangilinan J."/>
            <person name="Park H.-J."/>
            <person name="Ramirez L."/>
            <person name="Alfaro M."/>
            <person name="Sun H."/>
            <person name="Tritt A."/>
            <person name="Yoshinaga Y."/>
            <person name="Zwiers L.-H."/>
            <person name="Turgeon B."/>
            <person name="Goodwin S."/>
            <person name="Spatafora J."/>
            <person name="Crous P."/>
            <person name="Grigoriev I."/>
        </authorList>
    </citation>
    <scope>NUCLEOTIDE SEQUENCE</scope>
    <source>
        <strain evidence="2">CBS 207.26</strain>
    </source>
</reference>
<organism evidence="2 3">
    <name type="scientific">Zopfia rhizophila CBS 207.26</name>
    <dbReference type="NCBI Taxonomy" id="1314779"/>
    <lineage>
        <taxon>Eukaryota</taxon>
        <taxon>Fungi</taxon>
        <taxon>Dikarya</taxon>
        <taxon>Ascomycota</taxon>
        <taxon>Pezizomycotina</taxon>
        <taxon>Dothideomycetes</taxon>
        <taxon>Dothideomycetes incertae sedis</taxon>
        <taxon>Zopfiaceae</taxon>
        <taxon>Zopfia</taxon>
    </lineage>
</organism>
<evidence type="ECO:0000256" key="1">
    <source>
        <dbReference type="SAM" id="MobiDB-lite"/>
    </source>
</evidence>
<name>A0A6A6DTH8_9PEZI</name>
<feature type="region of interest" description="Disordered" evidence="1">
    <location>
        <begin position="133"/>
        <end position="163"/>
    </location>
</feature>
<sequence>MGLLIQQRGLLIQQRGLLIQQRGLLIQARNRGERDNGEEKEENANSDISFSDIIELDPHRSTDVLKMLVSRKARFVISIDMCSKLYCEAILLFGAAVINVHDSHTNAPDILKVDREFEHLKKVHPMLELGGSRKRKSLTASTEGISGVSGSGRENQDSGVIDF</sequence>
<evidence type="ECO:0000313" key="2">
    <source>
        <dbReference type="EMBL" id="KAF2182363.1"/>
    </source>
</evidence>
<evidence type="ECO:0000313" key="3">
    <source>
        <dbReference type="Proteomes" id="UP000800200"/>
    </source>
</evidence>
<gene>
    <name evidence="2" type="ORF">K469DRAFT_752164</name>
</gene>
<protein>
    <submittedName>
        <fullName evidence="2">Uncharacterized protein</fullName>
    </submittedName>
</protein>
<accession>A0A6A6DTH8</accession>
<dbReference type="AlphaFoldDB" id="A0A6A6DTH8"/>